<gene>
    <name evidence="3" type="ORF">V6N12_053233</name>
</gene>
<dbReference type="InterPro" id="IPR052402">
    <property type="entry name" value="ADCK_kinase"/>
</dbReference>
<keyword evidence="4" id="KW-1185">Reference proteome</keyword>
<evidence type="ECO:0000256" key="2">
    <source>
        <dbReference type="ARBA" id="ARBA00023186"/>
    </source>
</evidence>
<accession>A0ABR2D6Y0</accession>
<sequence>MLQQNKILKVILRHLVKKYIQLFFEIIMNTVSDLLAAFAKSMSCHLAFIFAKLFNVRASRPSQDRIMVVACIVEVAQNMGDPIAGYVDKLMPLEDVRLQAIIALKHIWTATHAIFQCQNVGLMKAREMLDMVMSIHVKTVTEDGDKVEKVVGSDRVDDSPCCSVIGEYGGTTNTERIIKTQALRDNIVGTAAAFSSTVKLNSGVSEAIRRDFMVINSVERLSRFIQTLKWLRLDEKFQQFGIFMMSQVGSAREVTHLINIIYNFRRWRDVLFPKPVYPPTVLVEWESVAYSVDDLEVHDRIKVALAHIETHVLLKILLVDNFVHADMRPKNTLVRVSCNKTSRCRNDCRTF</sequence>
<evidence type="ECO:0000313" key="4">
    <source>
        <dbReference type="Proteomes" id="UP001472677"/>
    </source>
</evidence>
<dbReference type="PANTHER" id="PTHR45890:SF1">
    <property type="entry name" value="AARF DOMAIN CONTAINING KINASE 2"/>
    <property type="match status" value="1"/>
</dbReference>
<dbReference type="Proteomes" id="UP001472677">
    <property type="component" value="Unassembled WGS sequence"/>
</dbReference>
<evidence type="ECO:0000313" key="3">
    <source>
        <dbReference type="EMBL" id="KAK8531770.1"/>
    </source>
</evidence>
<protein>
    <recommendedName>
        <fullName evidence="5">Protein kinase domain-containing protein</fullName>
    </recommendedName>
</protein>
<dbReference type="Pfam" id="PF00183">
    <property type="entry name" value="HSP90"/>
    <property type="match status" value="1"/>
</dbReference>
<proteinExistence type="inferred from homology"/>
<evidence type="ECO:0008006" key="5">
    <source>
        <dbReference type="Google" id="ProtNLM"/>
    </source>
</evidence>
<dbReference type="SUPFAM" id="SSF110942">
    <property type="entry name" value="HSP90 C-terminal domain"/>
    <property type="match status" value="1"/>
</dbReference>
<dbReference type="Gene3D" id="1.20.120.790">
    <property type="entry name" value="Heat shock protein 90, C-terminal domain"/>
    <property type="match status" value="1"/>
</dbReference>
<organism evidence="3 4">
    <name type="scientific">Hibiscus sabdariffa</name>
    <name type="common">roselle</name>
    <dbReference type="NCBI Taxonomy" id="183260"/>
    <lineage>
        <taxon>Eukaryota</taxon>
        <taxon>Viridiplantae</taxon>
        <taxon>Streptophyta</taxon>
        <taxon>Embryophyta</taxon>
        <taxon>Tracheophyta</taxon>
        <taxon>Spermatophyta</taxon>
        <taxon>Magnoliopsida</taxon>
        <taxon>eudicotyledons</taxon>
        <taxon>Gunneridae</taxon>
        <taxon>Pentapetalae</taxon>
        <taxon>rosids</taxon>
        <taxon>malvids</taxon>
        <taxon>Malvales</taxon>
        <taxon>Malvaceae</taxon>
        <taxon>Malvoideae</taxon>
        <taxon>Hibiscus</taxon>
    </lineage>
</organism>
<reference evidence="3 4" key="1">
    <citation type="journal article" date="2024" name="G3 (Bethesda)">
        <title>Genome assembly of Hibiscus sabdariffa L. provides insights into metabolisms of medicinal natural products.</title>
        <authorList>
            <person name="Kim T."/>
        </authorList>
    </citation>
    <scope>NUCLEOTIDE SEQUENCE [LARGE SCALE GENOMIC DNA]</scope>
    <source>
        <strain evidence="3">TK-2024</strain>
        <tissue evidence="3">Old leaves</tissue>
    </source>
</reference>
<dbReference type="EMBL" id="JBBPBM010000034">
    <property type="protein sequence ID" value="KAK8531770.1"/>
    <property type="molecule type" value="Genomic_DNA"/>
</dbReference>
<dbReference type="InterPro" id="IPR037196">
    <property type="entry name" value="HSP90_C"/>
</dbReference>
<comment type="similarity">
    <text evidence="1">Belongs to the heat shock protein 90 family.</text>
</comment>
<name>A0ABR2D6Y0_9ROSI</name>
<comment type="caution">
    <text evidence="3">The sequence shown here is derived from an EMBL/GenBank/DDBJ whole genome shotgun (WGS) entry which is preliminary data.</text>
</comment>
<dbReference type="PANTHER" id="PTHR45890">
    <property type="entry name" value="AARF DOMAIN CONTAINING KINASE 2 (PREDICTED)"/>
    <property type="match status" value="1"/>
</dbReference>
<evidence type="ECO:0000256" key="1">
    <source>
        <dbReference type="ARBA" id="ARBA00008239"/>
    </source>
</evidence>
<dbReference type="InterPro" id="IPR001404">
    <property type="entry name" value="Hsp90_fam"/>
</dbReference>
<keyword evidence="2" id="KW-0143">Chaperone</keyword>